<evidence type="ECO:0000313" key="1">
    <source>
        <dbReference type="EMBL" id="KAK8943491.1"/>
    </source>
</evidence>
<evidence type="ECO:0000313" key="2">
    <source>
        <dbReference type="Proteomes" id="UP001412067"/>
    </source>
</evidence>
<comment type="caution">
    <text evidence="1">The sequence shown here is derived from an EMBL/GenBank/DDBJ whole genome shotgun (WGS) entry which is preliminary data.</text>
</comment>
<reference evidence="1 2" key="1">
    <citation type="journal article" date="2022" name="Nat. Plants">
        <title>Genomes of leafy and leafless Platanthera orchids illuminate the evolution of mycoheterotrophy.</title>
        <authorList>
            <person name="Li M.H."/>
            <person name="Liu K.W."/>
            <person name="Li Z."/>
            <person name="Lu H.C."/>
            <person name="Ye Q.L."/>
            <person name="Zhang D."/>
            <person name="Wang J.Y."/>
            <person name="Li Y.F."/>
            <person name="Zhong Z.M."/>
            <person name="Liu X."/>
            <person name="Yu X."/>
            <person name="Liu D.K."/>
            <person name="Tu X.D."/>
            <person name="Liu B."/>
            <person name="Hao Y."/>
            <person name="Liao X.Y."/>
            <person name="Jiang Y.T."/>
            <person name="Sun W.H."/>
            <person name="Chen J."/>
            <person name="Chen Y.Q."/>
            <person name="Ai Y."/>
            <person name="Zhai J.W."/>
            <person name="Wu S.S."/>
            <person name="Zhou Z."/>
            <person name="Hsiao Y.Y."/>
            <person name="Wu W.L."/>
            <person name="Chen Y.Y."/>
            <person name="Lin Y.F."/>
            <person name="Hsu J.L."/>
            <person name="Li C.Y."/>
            <person name="Wang Z.W."/>
            <person name="Zhao X."/>
            <person name="Zhong W.Y."/>
            <person name="Ma X.K."/>
            <person name="Ma L."/>
            <person name="Huang J."/>
            <person name="Chen G.Z."/>
            <person name="Huang M.Z."/>
            <person name="Huang L."/>
            <person name="Peng D.H."/>
            <person name="Luo Y.B."/>
            <person name="Zou S.Q."/>
            <person name="Chen S.P."/>
            <person name="Lan S."/>
            <person name="Tsai W.C."/>
            <person name="Van de Peer Y."/>
            <person name="Liu Z.J."/>
        </authorList>
    </citation>
    <scope>NUCLEOTIDE SEQUENCE [LARGE SCALE GENOMIC DNA]</scope>
    <source>
        <strain evidence="1">Lor288</strain>
    </source>
</reference>
<sequence length="145" mass="15601">MTTQVIRACVPAGIRPPLPPILPCPATIAAGIRGLAGIRASTGSLGFGSLVVRAAVGEQDGRRWRDLKRADIATLGNLCVDIVLNVPILPPATREERRAYMELLSASPPDKVGSLTMRCPEVFTTCQLLLMPFFVALEEKGYIFV</sequence>
<gene>
    <name evidence="1" type="ORF">KSP40_PGU003228</name>
</gene>
<accession>A0ABR2LK09</accession>
<dbReference type="EMBL" id="JBBWWR010000018">
    <property type="protein sequence ID" value="KAK8943491.1"/>
    <property type="molecule type" value="Genomic_DNA"/>
</dbReference>
<dbReference type="Proteomes" id="UP001412067">
    <property type="component" value="Unassembled WGS sequence"/>
</dbReference>
<dbReference type="PANTHER" id="PTHR47826">
    <property type="entry name" value="OS03G0164700 PROTEIN"/>
    <property type="match status" value="1"/>
</dbReference>
<name>A0ABR2LK09_9ASPA</name>
<protein>
    <submittedName>
        <fullName evidence="1">Uncharacterized protein</fullName>
    </submittedName>
</protein>
<proteinExistence type="predicted"/>
<dbReference type="PANTHER" id="PTHR47826:SF1">
    <property type="entry name" value="OS03G0164700 PROTEIN"/>
    <property type="match status" value="1"/>
</dbReference>
<organism evidence="1 2">
    <name type="scientific">Platanthera guangdongensis</name>
    <dbReference type="NCBI Taxonomy" id="2320717"/>
    <lineage>
        <taxon>Eukaryota</taxon>
        <taxon>Viridiplantae</taxon>
        <taxon>Streptophyta</taxon>
        <taxon>Embryophyta</taxon>
        <taxon>Tracheophyta</taxon>
        <taxon>Spermatophyta</taxon>
        <taxon>Magnoliopsida</taxon>
        <taxon>Liliopsida</taxon>
        <taxon>Asparagales</taxon>
        <taxon>Orchidaceae</taxon>
        <taxon>Orchidoideae</taxon>
        <taxon>Orchideae</taxon>
        <taxon>Orchidinae</taxon>
        <taxon>Platanthera</taxon>
    </lineage>
</organism>
<keyword evidence="2" id="KW-1185">Reference proteome</keyword>